<protein>
    <submittedName>
        <fullName evidence="6">MerR family transcriptional regulator</fullName>
    </submittedName>
</protein>
<dbReference type="PANTHER" id="PTHR30204:SF69">
    <property type="entry name" value="MERR-FAMILY TRANSCRIPTIONAL REGULATOR"/>
    <property type="match status" value="1"/>
</dbReference>
<evidence type="ECO:0000256" key="1">
    <source>
        <dbReference type="ARBA" id="ARBA00022491"/>
    </source>
</evidence>
<reference evidence="6 7" key="1">
    <citation type="submission" date="2019-11" db="EMBL/GenBank/DDBJ databases">
        <title>Paenibacillus monticola sp. nov., a novel PGPR strain isolated from mountain sample in China.</title>
        <authorList>
            <person name="Zhao Q."/>
            <person name="Li H.-P."/>
            <person name="Zhang J.-L."/>
        </authorList>
    </citation>
    <scope>NUCLEOTIDE SEQUENCE [LARGE SCALE GENOMIC DNA]</scope>
    <source>
        <strain evidence="6 7">LC-T2</strain>
    </source>
</reference>
<dbReference type="AlphaFoldDB" id="A0A7X2L1M1"/>
<keyword evidence="2" id="KW-0805">Transcription regulation</keyword>
<feature type="domain" description="HTH merR-type" evidence="5">
    <location>
        <begin position="28"/>
        <end position="98"/>
    </location>
</feature>
<dbReference type="Proteomes" id="UP000463051">
    <property type="component" value="Unassembled WGS sequence"/>
</dbReference>
<dbReference type="Gene3D" id="1.10.1660.10">
    <property type="match status" value="1"/>
</dbReference>
<evidence type="ECO:0000259" key="5">
    <source>
        <dbReference type="PROSITE" id="PS50937"/>
    </source>
</evidence>
<dbReference type="InterPro" id="IPR000551">
    <property type="entry name" value="MerR-type_HTH_dom"/>
</dbReference>
<dbReference type="Pfam" id="PF13411">
    <property type="entry name" value="MerR_1"/>
    <property type="match status" value="1"/>
</dbReference>
<keyword evidence="3" id="KW-0238">DNA-binding</keyword>
<dbReference type="PROSITE" id="PS50937">
    <property type="entry name" value="HTH_MERR_2"/>
    <property type="match status" value="1"/>
</dbReference>
<dbReference type="PANTHER" id="PTHR30204">
    <property type="entry name" value="REDOX-CYCLING DRUG-SENSING TRANSCRIPTIONAL ACTIVATOR SOXR"/>
    <property type="match status" value="1"/>
</dbReference>
<accession>A0A7X2L1M1</accession>
<evidence type="ECO:0000256" key="4">
    <source>
        <dbReference type="ARBA" id="ARBA00023163"/>
    </source>
</evidence>
<evidence type="ECO:0000256" key="3">
    <source>
        <dbReference type="ARBA" id="ARBA00023125"/>
    </source>
</evidence>
<dbReference type="InterPro" id="IPR009061">
    <property type="entry name" value="DNA-bd_dom_put_sf"/>
</dbReference>
<evidence type="ECO:0000256" key="2">
    <source>
        <dbReference type="ARBA" id="ARBA00023015"/>
    </source>
</evidence>
<name>A0A7X2L1M1_9BACL</name>
<organism evidence="6 7">
    <name type="scientific">Paenibacillus monticola</name>
    <dbReference type="NCBI Taxonomy" id="2666075"/>
    <lineage>
        <taxon>Bacteria</taxon>
        <taxon>Bacillati</taxon>
        <taxon>Bacillota</taxon>
        <taxon>Bacilli</taxon>
        <taxon>Bacillales</taxon>
        <taxon>Paenibacillaceae</taxon>
        <taxon>Paenibacillus</taxon>
    </lineage>
</organism>
<dbReference type="EMBL" id="WJXB01000003">
    <property type="protein sequence ID" value="MRN53318.1"/>
    <property type="molecule type" value="Genomic_DNA"/>
</dbReference>
<evidence type="ECO:0000313" key="6">
    <source>
        <dbReference type="EMBL" id="MRN53318.1"/>
    </source>
</evidence>
<dbReference type="SUPFAM" id="SSF46955">
    <property type="entry name" value="Putative DNA-binding domain"/>
    <property type="match status" value="1"/>
</dbReference>
<dbReference type="InterPro" id="IPR047057">
    <property type="entry name" value="MerR_fam"/>
</dbReference>
<keyword evidence="4" id="KW-0804">Transcription</keyword>
<evidence type="ECO:0000313" key="7">
    <source>
        <dbReference type="Proteomes" id="UP000463051"/>
    </source>
</evidence>
<keyword evidence="1" id="KW-0678">Repressor</keyword>
<dbReference type="GO" id="GO:0003677">
    <property type="term" value="F:DNA binding"/>
    <property type="evidence" value="ECO:0007669"/>
    <property type="project" value="UniProtKB-KW"/>
</dbReference>
<sequence>MNYQVIATNMNILFIYKGVVGAMSNDQSYSIGHAARICNISVQTLRYYDKIGLVIPNHTDKLTGYRYYANQDLLRIMIVQDMKMLQFSLEEIGTLLKSGNLKSLQITLEAKHKEMSEELKRLEQTVKSIEL</sequence>
<keyword evidence="7" id="KW-1185">Reference proteome</keyword>
<dbReference type="SMART" id="SM00422">
    <property type="entry name" value="HTH_MERR"/>
    <property type="match status" value="1"/>
</dbReference>
<dbReference type="PROSITE" id="PS00552">
    <property type="entry name" value="HTH_MERR_1"/>
    <property type="match status" value="1"/>
</dbReference>
<dbReference type="GO" id="GO:0003700">
    <property type="term" value="F:DNA-binding transcription factor activity"/>
    <property type="evidence" value="ECO:0007669"/>
    <property type="project" value="InterPro"/>
</dbReference>
<proteinExistence type="predicted"/>
<comment type="caution">
    <text evidence="6">The sequence shown here is derived from an EMBL/GenBank/DDBJ whole genome shotgun (WGS) entry which is preliminary data.</text>
</comment>
<gene>
    <name evidence="6" type="ORF">GJB61_09975</name>
</gene>